<dbReference type="PRINTS" id="PR00188">
    <property type="entry name" value="PLANTGLOBIN"/>
</dbReference>
<keyword evidence="5" id="KW-0813">Transport</keyword>
<keyword evidence="7" id="KW-0675">Receptor</keyword>
<proteinExistence type="inferred from homology"/>
<dbReference type="GO" id="GO:0046872">
    <property type="term" value="F:metal ion binding"/>
    <property type="evidence" value="ECO:0007669"/>
    <property type="project" value="UniProtKB-KW"/>
</dbReference>
<dbReference type="InterPro" id="IPR012292">
    <property type="entry name" value="Globin/Proto"/>
</dbReference>
<dbReference type="AlphaFoldDB" id="A0A7X8SIL2"/>
<evidence type="ECO:0000259" key="6">
    <source>
        <dbReference type="PROSITE" id="PS01033"/>
    </source>
</evidence>
<dbReference type="CDD" id="cd12131">
    <property type="entry name" value="HGbI-like"/>
    <property type="match status" value="1"/>
</dbReference>
<dbReference type="PANTHER" id="PTHR43396">
    <property type="entry name" value="FLAVOHEMOPROTEIN"/>
    <property type="match status" value="1"/>
</dbReference>
<dbReference type="GO" id="GO:0046210">
    <property type="term" value="P:nitric oxide catabolic process"/>
    <property type="evidence" value="ECO:0007669"/>
    <property type="project" value="TreeGrafter"/>
</dbReference>
<organism evidence="7 8">
    <name type="scientific">Flammeovirga agarivorans</name>
    <dbReference type="NCBI Taxonomy" id="2726742"/>
    <lineage>
        <taxon>Bacteria</taxon>
        <taxon>Pseudomonadati</taxon>
        <taxon>Bacteroidota</taxon>
        <taxon>Cytophagia</taxon>
        <taxon>Cytophagales</taxon>
        <taxon>Flammeovirgaceae</taxon>
        <taxon>Flammeovirga</taxon>
    </lineage>
</organism>
<dbReference type="GO" id="GO:0020037">
    <property type="term" value="F:heme binding"/>
    <property type="evidence" value="ECO:0007669"/>
    <property type="project" value="InterPro"/>
</dbReference>
<keyword evidence="3" id="KW-0479">Metal-binding</keyword>
<dbReference type="Gene3D" id="1.10.490.10">
    <property type="entry name" value="Globins"/>
    <property type="match status" value="1"/>
</dbReference>
<dbReference type="PROSITE" id="PS01033">
    <property type="entry name" value="GLOBIN"/>
    <property type="match status" value="1"/>
</dbReference>
<sequence>MSFFKSLFGKKKKKQEGPVSDRQVQLVQETFAMVAPIAEKAAEIFYTKLFDLDPTLKPLFKSDIKEQGKKLMAMLAAAVNGLNDLGALVPVVQDLGKRHVAYQVEDQHYDTVAAALLFTLETGLGDAWTDEVAEAWTTVYTVLATTMKEAAATVEPV</sequence>
<dbReference type="InterPro" id="IPR009050">
    <property type="entry name" value="Globin-like_sf"/>
</dbReference>
<evidence type="ECO:0000256" key="3">
    <source>
        <dbReference type="ARBA" id="ARBA00022723"/>
    </source>
</evidence>
<keyword evidence="2 5" id="KW-0561">Oxygen transport</keyword>
<dbReference type="RefSeq" id="WP_168881489.1">
    <property type="nucleotide sequence ID" value="NZ_JABAIL010000002.1"/>
</dbReference>
<dbReference type="GO" id="GO:0005344">
    <property type="term" value="F:oxygen carrier activity"/>
    <property type="evidence" value="ECO:0007669"/>
    <property type="project" value="UniProtKB-KW"/>
</dbReference>
<gene>
    <name evidence="7" type="ORF">HGP29_06130</name>
</gene>
<evidence type="ECO:0000256" key="5">
    <source>
        <dbReference type="RuleBase" id="RU000356"/>
    </source>
</evidence>
<dbReference type="GO" id="GO:0071500">
    <property type="term" value="P:cellular response to nitrosative stress"/>
    <property type="evidence" value="ECO:0007669"/>
    <property type="project" value="TreeGrafter"/>
</dbReference>
<protein>
    <submittedName>
        <fullName evidence="7">Hemin receptor</fullName>
    </submittedName>
</protein>
<dbReference type="GO" id="GO:0071949">
    <property type="term" value="F:FAD binding"/>
    <property type="evidence" value="ECO:0007669"/>
    <property type="project" value="TreeGrafter"/>
</dbReference>
<dbReference type="EMBL" id="JABAIL010000002">
    <property type="protein sequence ID" value="NLR90773.1"/>
    <property type="molecule type" value="Genomic_DNA"/>
</dbReference>
<dbReference type="SUPFAM" id="SSF46458">
    <property type="entry name" value="Globin-like"/>
    <property type="match status" value="1"/>
</dbReference>
<feature type="domain" description="Globin" evidence="6">
    <location>
        <begin position="18"/>
        <end position="152"/>
    </location>
</feature>
<dbReference type="GO" id="GO:0019825">
    <property type="term" value="F:oxygen binding"/>
    <property type="evidence" value="ECO:0007669"/>
    <property type="project" value="InterPro"/>
</dbReference>
<accession>A0A7X8SIL2</accession>
<comment type="caution">
    <text evidence="7">The sequence shown here is derived from an EMBL/GenBank/DDBJ whole genome shotgun (WGS) entry which is preliminary data.</text>
</comment>
<comment type="similarity">
    <text evidence="5">Belongs to the globin family.</text>
</comment>
<evidence type="ECO:0000256" key="2">
    <source>
        <dbReference type="ARBA" id="ARBA00022621"/>
    </source>
</evidence>
<dbReference type="Proteomes" id="UP000585050">
    <property type="component" value="Unassembled WGS sequence"/>
</dbReference>
<evidence type="ECO:0000313" key="7">
    <source>
        <dbReference type="EMBL" id="NLR90773.1"/>
    </source>
</evidence>
<dbReference type="GO" id="GO:0008941">
    <property type="term" value="F:nitric oxide dioxygenase NAD(P)H activity"/>
    <property type="evidence" value="ECO:0007669"/>
    <property type="project" value="TreeGrafter"/>
</dbReference>
<evidence type="ECO:0000256" key="1">
    <source>
        <dbReference type="ARBA" id="ARBA00022617"/>
    </source>
</evidence>
<dbReference type="Pfam" id="PF00042">
    <property type="entry name" value="Globin"/>
    <property type="match status" value="1"/>
</dbReference>
<evidence type="ECO:0000313" key="8">
    <source>
        <dbReference type="Proteomes" id="UP000585050"/>
    </source>
</evidence>
<evidence type="ECO:0000256" key="4">
    <source>
        <dbReference type="ARBA" id="ARBA00023004"/>
    </source>
</evidence>
<keyword evidence="1 5" id="KW-0349">Heme</keyword>
<reference evidence="7 8" key="1">
    <citation type="submission" date="2020-04" db="EMBL/GenBank/DDBJ databases">
        <title>Flammeovirga sp. SR4, a novel species isolated from seawater.</title>
        <authorList>
            <person name="Wang X."/>
        </authorList>
    </citation>
    <scope>NUCLEOTIDE SEQUENCE [LARGE SCALE GENOMIC DNA]</scope>
    <source>
        <strain evidence="7 8">SR4</strain>
    </source>
</reference>
<keyword evidence="4" id="KW-0408">Iron</keyword>
<name>A0A7X8SIL2_9BACT</name>
<dbReference type="PANTHER" id="PTHR43396:SF3">
    <property type="entry name" value="FLAVOHEMOPROTEIN"/>
    <property type="match status" value="1"/>
</dbReference>
<dbReference type="InterPro" id="IPR000971">
    <property type="entry name" value="Globin"/>
</dbReference>
<keyword evidence="8" id="KW-1185">Reference proteome</keyword>